<reference evidence="1 2" key="1">
    <citation type="journal article" date="2019" name="PLoS ONE">
        <title>Comparative genome analysis indicates high evolutionary potential of pathogenicity genes in Colletotrichum tanaceti.</title>
        <authorList>
            <person name="Lelwala R.V."/>
            <person name="Korhonen P.K."/>
            <person name="Young N.D."/>
            <person name="Scott J.B."/>
            <person name="Ades P.A."/>
            <person name="Gasser R.B."/>
            <person name="Taylor P.W.J."/>
        </authorList>
    </citation>
    <scope>NUCLEOTIDE SEQUENCE [LARGE SCALE GENOMIC DNA]</scope>
    <source>
        <strain evidence="1">BRIP57314</strain>
    </source>
</reference>
<protein>
    <submittedName>
        <fullName evidence="1">Uncharacterized protein</fullName>
    </submittedName>
</protein>
<comment type="caution">
    <text evidence="1">The sequence shown here is derived from an EMBL/GenBank/DDBJ whole genome shotgun (WGS) entry which is preliminary data.</text>
</comment>
<evidence type="ECO:0000313" key="1">
    <source>
        <dbReference type="EMBL" id="TKW54262.1"/>
    </source>
</evidence>
<keyword evidence="2" id="KW-1185">Reference proteome</keyword>
<dbReference type="EMBL" id="PJEX01000146">
    <property type="protein sequence ID" value="TKW54262.1"/>
    <property type="molecule type" value="Genomic_DNA"/>
</dbReference>
<accession>A0A4U6XG82</accession>
<name>A0A4U6XG82_9PEZI</name>
<proteinExistence type="predicted"/>
<dbReference type="AlphaFoldDB" id="A0A4U6XG82"/>
<organism evidence="1 2">
    <name type="scientific">Colletotrichum tanaceti</name>
    <dbReference type="NCBI Taxonomy" id="1306861"/>
    <lineage>
        <taxon>Eukaryota</taxon>
        <taxon>Fungi</taxon>
        <taxon>Dikarya</taxon>
        <taxon>Ascomycota</taxon>
        <taxon>Pezizomycotina</taxon>
        <taxon>Sordariomycetes</taxon>
        <taxon>Hypocreomycetidae</taxon>
        <taxon>Glomerellales</taxon>
        <taxon>Glomerellaceae</taxon>
        <taxon>Colletotrichum</taxon>
        <taxon>Colletotrichum destructivum species complex</taxon>
    </lineage>
</organism>
<gene>
    <name evidence="1" type="ORF">CTA1_8409</name>
</gene>
<evidence type="ECO:0000313" key="2">
    <source>
        <dbReference type="Proteomes" id="UP000310108"/>
    </source>
</evidence>
<sequence>MLLLKTLCGASRKILERHTGNNGLADILEHHDAEEFKHPSVQEDYTVAIVCAIDFEMSAIRYMLDRDIPRKELPRWQVPA</sequence>
<dbReference type="Proteomes" id="UP000310108">
    <property type="component" value="Unassembled WGS sequence"/>
</dbReference>